<evidence type="ECO:0008006" key="4">
    <source>
        <dbReference type="Google" id="ProtNLM"/>
    </source>
</evidence>
<dbReference type="AlphaFoldDB" id="J1J370"/>
<dbReference type="EMBL" id="AILU01000034">
    <property type="protein sequence ID" value="EJF78542.1"/>
    <property type="molecule type" value="Genomic_DNA"/>
</dbReference>
<keyword evidence="3" id="KW-1185">Reference proteome</keyword>
<dbReference type="RefSeq" id="WP_006924267.1">
    <property type="nucleotide sequence ID" value="NZ_JH725024.1"/>
</dbReference>
<accession>J1J370</accession>
<dbReference type="PATRIC" id="fig|1094563.3.peg.1475"/>
<reference evidence="2 3" key="1">
    <citation type="submission" date="2012-03" db="EMBL/GenBank/DDBJ databases">
        <title>The Genome Sequence of Bartonella washoensis Sb944nv.</title>
        <authorList>
            <consortium name="The Broad Institute Genome Sequencing Platform"/>
            <consortium name="The Broad Institute Genome Sequencing Center for Infectious Disease"/>
            <person name="Feldgarden M."/>
            <person name="Kirby J."/>
            <person name="Kosoy M."/>
            <person name="Birtles R."/>
            <person name="Probert W.S."/>
            <person name="Chiaraviglio L."/>
            <person name="Young S.K."/>
            <person name="Zeng Q."/>
            <person name="Gargeya S."/>
            <person name="Fitzgerald M."/>
            <person name="Haas B."/>
            <person name="Abouelleil A."/>
            <person name="Alvarado L."/>
            <person name="Arachchi H.M."/>
            <person name="Berlin A."/>
            <person name="Chapman S.B."/>
            <person name="Gearin G."/>
            <person name="Goldberg J."/>
            <person name="Griggs A."/>
            <person name="Gujja S."/>
            <person name="Hansen M."/>
            <person name="Heiman D."/>
            <person name="Howarth C."/>
            <person name="Larimer J."/>
            <person name="Lui A."/>
            <person name="MacDonald P.J.P."/>
            <person name="McCowen C."/>
            <person name="Montmayeur A."/>
            <person name="Murphy C."/>
            <person name="Neiman D."/>
            <person name="Pearson M."/>
            <person name="Priest M."/>
            <person name="Roberts A."/>
            <person name="Saif S."/>
            <person name="Shea T."/>
            <person name="Sisk P."/>
            <person name="Stolte C."/>
            <person name="Sykes S."/>
            <person name="Wortman J."/>
            <person name="Nusbaum C."/>
            <person name="Birren B."/>
        </authorList>
    </citation>
    <scope>NUCLEOTIDE SEQUENCE [LARGE SCALE GENOMIC DNA]</scope>
    <source>
        <strain evidence="2 3">Sb944nv</strain>
    </source>
</reference>
<organism evidence="2 3">
    <name type="scientific">Candidatus Bartonella washoeensis Sb944nv</name>
    <dbReference type="NCBI Taxonomy" id="1094563"/>
    <lineage>
        <taxon>Bacteria</taxon>
        <taxon>Pseudomonadati</taxon>
        <taxon>Pseudomonadota</taxon>
        <taxon>Alphaproteobacteria</taxon>
        <taxon>Hyphomicrobiales</taxon>
        <taxon>Bartonellaceae</taxon>
        <taxon>Bartonella</taxon>
    </lineage>
</organism>
<dbReference type="HOGENOM" id="CLU_027632_0_0_5"/>
<protein>
    <recommendedName>
        <fullName evidence="4">Bartonella effector protein BID domain-containing protein</fullName>
    </recommendedName>
</protein>
<dbReference type="Proteomes" id="UP000008947">
    <property type="component" value="Unassembled WGS sequence"/>
</dbReference>
<proteinExistence type="predicted"/>
<dbReference type="eggNOG" id="COG2184">
    <property type="taxonomic scope" value="Bacteria"/>
</dbReference>
<sequence length="466" mass="52158">MKKNQPSSSAQPSVKELRQRFEQAIVRSSPPEALSTRIPPQKPPRTKKNTRIVTEGEVVYASLDFSNTPPHINKNAVRRKGNETIYATIAPQKNTEEAAYASVTITNLAQSLTKKRNTEGKKQEETLHTMVASKRTTRILSEKEIANIIPHNPLVKAYAEEIQHWSQIVYGNAHALQKKTEELLKNPTLGDDLSWQVAAHPESFHTLAGVSMCGLKSGARKRAEKDFIFLCSAIDCYVESLKCARESLLQSPDAELKRYKQSMGSEAMSKILQTSHYPERKRDSLSTEEVFGRVQSHPAVQRYGAQVAYWCTVVFGNSTVLQARMADILKNPTLGNDLSWQVAAHPISFHKLAGMKMCGLKNSTRRQAENGLQHLCSAIENYGEAVKQVKESIVQNDQEKQNREEQPAELAQQLQKQQTLSNFHQQHAQTAVKAHQETATASRQEAQRKPEVLPRKVGGVKAMAFC</sequence>
<dbReference type="NCBIfam" id="NF033856">
    <property type="entry name" value="T4SS_effec_BID"/>
    <property type="match status" value="2"/>
</dbReference>
<evidence type="ECO:0000256" key="1">
    <source>
        <dbReference type="SAM" id="MobiDB-lite"/>
    </source>
</evidence>
<feature type="region of interest" description="Disordered" evidence="1">
    <location>
        <begin position="25"/>
        <end position="50"/>
    </location>
</feature>
<feature type="region of interest" description="Disordered" evidence="1">
    <location>
        <begin position="432"/>
        <end position="454"/>
    </location>
</feature>
<feature type="compositionally biased region" description="Basic and acidic residues" evidence="1">
    <location>
        <begin position="445"/>
        <end position="454"/>
    </location>
</feature>
<name>J1J370_9HYPH</name>
<gene>
    <name evidence="2" type="ORF">MCQ_01262</name>
</gene>
<evidence type="ECO:0000313" key="3">
    <source>
        <dbReference type="Proteomes" id="UP000008947"/>
    </source>
</evidence>
<evidence type="ECO:0000313" key="2">
    <source>
        <dbReference type="EMBL" id="EJF78542.1"/>
    </source>
</evidence>
<comment type="caution">
    <text evidence="2">The sequence shown here is derived from an EMBL/GenBank/DDBJ whole genome shotgun (WGS) entry which is preliminary data.</text>
</comment>